<dbReference type="EMBL" id="FMXQ01000007">
    <property type="protein sequence ID" value="SDB43673.1"/>
    <property type="molecule type" value="Genomic_DNA"/>
</dbReference>
<keyword evidence="2" id="KW-1185">Reference proteome</keyword>
<reference evidence="1 2" key="1">
    <citation type="submission" date="2016-10" db="EMBL/GenBank/DDBJ databases">
        <authorList>
            <person name="de Groot N.N."/>
        </authorList>
    </citation>
    <scope>NUCLEOTIDE SEQUENCE [LARGE SCALE GENOMIC DNA]</scope>
    <source>
        <strain evidence="1 2">ATCC 35022</strain>
    </source>
</reference>
<evidence type="ECO:0000313" key="1">
    <source>
        <dbReference type="EMBL" id="SDB43673.1"/>
    </source>
</evidence>
<evidence type="ECO:0000313" key="2">
    <source>
        <dbReference type="Proteomes" id="UP000199071"/>
    </source>
</evidence>
<dbReference type="Proteomes" id="UP000199071">
    <property type="component" value="Unassembled WGS sequence"/>
</dbReference>
<accession>A0A1G6DEU0</accession>
<organism evidence="1 2">
    <name type="scientific">Bauldia litoralis</name>
    <dbReference type="NCBI Taxonomy" id="665467"/>
    <lineage>
        <taxon>Bacteria</taxon>
        <taxon>Pseudomonadati</taxon>
        <taxon>Pseudomonadota</taxon>
        <taxon>Alphaproteobacteria</taxon>
        <taxon>Hyphomicrobiales</taxon>
        <taxon>Kaistiaceae</taxon>
        <taxon>Bauldia</taxon>
    </lineage>
</organism>
<proteinExistence type="predicted"/>
<dbReference type="OrthoDB" id="8455046at2"/>
<sequence>MVQSYLSLFMKSAYLAFEAQQVMALRMMRIAGGGKLAEREMRRMVAEKASAGTEVGMEMVMGLATGKSGTAVTHRAIRDYRSRVHKNRRRLSP</sequence>
<dbReference type="AlphaFoldDB" id="A0A1G6DEU0"/>
<dbReference type="RefSeq" id="WP_090877921.1">
    <property type="nucleotide sequence ID" value="NZ_FMXQ01000007.1"/>
</dbReference>
<gene>
    <name evidence="1" type="ORF">SAMN02982931_03294</name>
</gene>
<name>A0A1G6DEU0_9HYPH</name>
<protein>
    <submittedName>
        <fullName evidence="1">Uncharacterized protein</fullName>
    </submittedName>
</protein>